<keyword evidence="3 6" id="KW-0812">Transmembrane</keyword>
<dbReference type="OrthoDB" id="9931492at2"/>
<dbReference type="PANTHER" id="PTHR38459">
    <property type="entry name" value="PROPHAGE BACTOPRENOL-LINKED GLUCOSE TRANSLOCASE HOMOLOG"/>
    <property type="match status" value="1"/>
</dbReference>
<feature type="domain" description="GtrA/DPMS transmembrane" evidence="7">
    <location>
        <begin position="22"/>
        <end position="134"/>
    </location>
</feature>
<evidence type="ECO:0000256" key="2">
    <source>
        <dbReference type="ARBA" id="ARBA00009399"/>
    </source>
</evidence>
<evidence type="ECO:0000313" key="9">
    <source>
        <dbReference type="Proteomes" id="UP000315949"/>
    </source>
</evidence>
<keyword evidence="9" id="KW-1185">Reference proteome</keyword>
<feature type="transmembrane region" description="Helical" evidence="6">
    <location>
        <begin position="78"/>
        <end position="100"/>
    </location>
</feature>
<dbReference type="GO" id="GO:0000271">
    <property type="term" value="P:polysaccharide biosynthetic process"/>
    <property type="evidence" value="ECO:0007669"/>
    <property type="project" value="InterPro"/>
</dbReference>
<accession>A0A5C5TVF4</accession>
<evidence type="ECO:0000313" key="8">
    <source>
        <dbReference type="EMBL" id="TWT17656.1"/>
    </source>
</evidence>
<feature type="transmembrane region" description="Helical" evidence="6">
    <location>
        <begin position="112"/>
        <end position="134"/>
    </location>
</feature>
<dbReference type="PANTHER" id="PTHR38459:SF1">
    <property type="entry name" value="PROPHAGE BACTOPRENOL-LINKED GLUCOSE TRANSLOCASE HOMOLOG"/>
    <property type="match status" value="1"/>
</dbReference>
<dbReference type="AlphaFoldDB" id="A0A5C5TVF4"/>
<protein>
    <submittedName>
        <fullName evidence="8">GtrA family protein</fullName>
    </submittedName>
</protein>
<evidence type="ECO:0000256" key="6">
    <source>
        <dbReference type="SAM" id="Phobius"/>
    </source>
</evidence>
<name>A0A5C5TVF4_9GAMM</name>
<sequence>MLPGRRKVMGRLREGLHRKLAFVLAGGMGFALYFMLSMLLVRWPGFAAGPAALLATLASIPPTFALQRRFAFRDRSAAAPAFVRYCLLQALNAVMVGLLARAGQRAGLPEAVNFLASGSVVVVVSYLVLSRLVFRGAPRR</sequence>
<dbReference type="InterPro" id="IPR007267">
    <property type="entry name" value="GtrA_DPMS_TM"/>
</dbReference>
<gene>
    <name evidence="8" type="ORF">FQY79_12410</name>
</gene>
<dbReference type="EMBL" id="VOHE01000007">
    <property type="protein sequence ID" value="TWT17656.1"/>
    <property type="molecule type" value="Genomic_DNA"/>
</dbReference>
<evidence type="ECO:0000256" key="5">
    <source>
        <dbReference type="ARBA" id="ARBA00023136"/>
    </source>
</evidence>
<dbReference type="GO" id="GO:0005886">
    <property type="term" value="C:plasma membrane"/>
    <property type="evidence" value="ECO:0007669"/>
    <property type="project" value="TreeGrafter"/>
</dbReference>
<reference evidence="8 9" key="1">
    <citation type="submission" date="2019-07" db="EMBL/GenBank/DDBJ databases">
        <title>Luteimonas sp. YD-1 nov., isolated from acidic soil.</title>
        <authorList>
            <person name="Zhou J."/>
        </authorList>
    </citation>
    <scope>NUCLEOTIDE SEQUENCE [LARGE SCALE GENOMIC DNA]</scope>
    <source>
        <strain evidence="8 9">YD-1</strain>
    </source>
</reference>
<keyword evidence="4 6" id="KW-1133">Transmembrane helix</keyword>
<feature type="transmembrane region" description="Helical" evidence="6">
    <location>
        <begin position="47"/>
        <end position="66"/>
    </location>
</feature>
<comment type="subcellular location">
    <subcellularLocation>
        <location evidence="1">Membrane</location>
        <topology evidence="1">Multi-pass membrane protein</topology>
    </subcellularLocation>
</comment>
<feature type="transmembrane region" description="Helical" evidence="6">
    <location>
        <begin position="20"/>
        <end position="41"/>
    </location>
</feature>
<comment type="similarity">
    <text evidence="2">Belongs to the GtrA family.</text>
</comment>
<keyword evidence="5 6" id="KW-0472">Membrane</keyword>
<comment type="caution">
    <text evidence="8">The sequence shown here is derived from an EMBL/GenBank/DDBJ whole genome shotgun (WGS) entry which is preliminary data.</text>
</comment>
<evidence type="ECO:0000256" key="3">
    <source>
        <dbReference type="ARBA" id="ARBA00022692"/>
    </source>
</evidence>
<evidence type="ECO:0000256" key="4">
    <source>
        <dbReference type="ARBA" id="ARBA00022989"/>
    </source>
</evidence>
<dbReference type="Pfam" id="PF04138">
    <property type="entry name" value="GtrA_DPMS_TM"/>
    <property type="match status" value="1"/>
</dbReference>
<dbReference type="Proteomes" id="UP000315949">
    <property type="component" value="Unassembled WGS sequence"/>
</dbReference>
<evidence type="ECO:0000256" key="1">
    <source>
        <dbReference type="ARBA" id="ARBA00004141"/>
    </source>
</evidence>
<organism evidence="8 9">
    <name type="scientific">Luteimonas wenzhouensis</name>
    <dbReference type="NCBI Taxonomy" id="2599615"/>
    <lineage>
        <taxon>Bacteria</taxon>
        <taxon>Pseudomonadati</taxon>
        <taxon>Pseudomonadota</taxon>
        <taxon>Gammaproteobacteria</taxon>
        <taxon>Lysobacterales</taxon>
        <taxon>Lysobacteraceae</taxon>
        <taxon>Luteimonas</taxon>
    </lineage>
</organism>
<proteinExistence type="inferred from homology"/>
<dbReference type="InterPro" id="IPR051401">
    <property type="entry name" value="GtrA_CellWall_Glycosyl"/>
</dbReference>
<evidence type="ECO:0000259" key="7">
    <source>
        <dbReference type="Pfam" id="PF04138"/>
    </source>
</evidence>